<organism evidence="2 3">
    <name type="scientific">Brassica cretica</name>
    <name type="common">Mustard</name>
    <dbReference type="NCBI Taxonomy" id="69181"/>
    <lineage>
        <taxon>Eukaryota</taxon>
        <taxon>Viridiplantae</taxon>
        <taxon>Streptophyta</taxon>
        <taxon>Embryophyta</taxon>
        <taxon>Tracheophyta</taxon>
        <taxon>Spermatophyta</taxon>
        <taxon>Magnoliopsida</taxon>
        <taxon>eudicotyledons</taxon>
        <taxon>Gunneridae</taxon>
        <taxon>Pentapetalae</taxon>
        <taxon>rosids</taxon>
        <taxon>malvids</taxon>
        <taxon>Brassicales</taxon>
        <taxon>Brassicaceae</taxon>
        <taxon>Brassiceae</taxon>
        <taxon>Brassica</taxon>
    </lineage>
</organism>
<dbReference type="Proteomes" id="UP000266723">
    <property type="component" value="Unassembled WGS sequence"/>
</dbReference>
<feature type="region of interest" description="Disordered" evidence="1">
    <location>
        <begin position="1"/>
        <end position="44"/>
    </location>
</feature>
<protein>
    <submittedName>
        <fullName evidence="2">Uncharacterized protein</fullName>
    </submittedName>
</protein>
<proteinExistence type="predicted"/>
<accession>A0ABQ7CSZ8</accession>
<sequence length="131" mass="15345">MQATLRFFDGSSSPPPEYSPLHIESLSASADDEGENFPPKEPRYEASREIFQARTHEFPHMMRPTRTPVTARYISMGAMERYNTLKRRKFINQQRLSFPEETLLEGENVSSRKSSRKWSKTMWNRGMCYTC</sequence>
<evidence type="ECO:0000313" key="3">
    <source>
        <dbReference type="Proteomes" id="UP000266723"/>
    </source>
</evidence>
<keyword evidence="3" id="KW-1185">Reference proteome</keyword>
<dbReference type="EMBL" id="QGKV02000759">
    <property type="protein sequence ID" value="KAF3562987.1"/>
    <property type="molecule type" value="Genomic_DNA"/>
</dbReference>
<name>A0ABQ7CSZ8_BRACR</name>
<evidence type="ECO:0000313" key="2">
    <source>
        <dbReference type="EMBL" id="KAF3562987.1"/>
    </source>
</evidence>
<gene>
    <name evidence="2" type="ORF">DY000_02013728</name>
</gene>
<comment type="caution">
    <text evidence="2">The sequence shown here is derived from an EMBL/GenBank/DDBJ whole genome shotgun (WGS) entry which is preliminary data.</text>
</comment>
<evidence type="ECO:0000256" key="1">
    <source>
        <dbReference type="SAM" id="MobiDB-lite"/>
    </source>
</evidence>
<reference evidence="2 3" key="1">
    <citation type="journal article" date="2020" name="BMC Genomics">
        <title>Intraspecific diversification of the crop wild relative Brassica cretica Lam. using demographic model selection.</title>
        <authorList>
            <person name="Kioukis A."/>
            <person name="Michalopoulou V.A."/>
            <person name="Briers L."/>
            <person name="Pirintsos S."/>
            <person name="Studholme D.J."/>
            <person name="Pavlidis P."/>
            <person name="Sarris P.F."/>
        </authorList>
    </citation>
    <scope>NUCLEOTIDE SEQUENCE [LARGE SCALE GENOMIC DNA]</scope>
    <source>
        <strain evidence="3">cv. PFS-1207/04</strain>
    </source>
</reference>